<evidence type="ECO:0000313" key="2">
    <source>
        <dbReference type="Proteomes" id="UP000002421"/>
    </source>
</evidence>
<accession>B3FJR7</accession>
<evidence type="ECO:0000313" key="1">
    <source>
        <dbReference type="EMBL" id="ABY63232.1"/>
    </source>
</evidence>
<organism evidence="1 2">
    <name type="scientific">Pseudomonas phage 201phi2-1</name>
    <name type="common">Pseudomonas chlororaphis phage 201phi2-1</name>
    <dbReference type="NCBI Taxonomy" id="198110"/>
    <lineage>
        <taxon>Viruses</taxon>
        <taxon>Duplodnaviria</taxon>
        <taxon>Heunggongvirae</taxon>
        <taxon>Uroviricota</taxon>
        <taxon>Caudoviricetes</taxon>
        <taxon>Chimalliviridae</taxon>
        <taxon>Serwervirus</taxon>
        <taxon>Serwervirus 201phi21</taxon>
    </lineage>
</organism>
<gene>
    <name evidence="1" type="ORF">201phi2-1p408</name>
</gene>
<organismHost>
    <name type="scientific">Pseudomonas chlororaphis</name>
    <dbReference type="NCBI Taxonomy" id="587753"/>
</organismHost>
<reference evidence="1 2" key="1">
    <citation type="journal article" date="2008" name="Virology">
        <title>Characterization of Pseudomonas chlororaphis myovirus 201varphi2-1 via genomic sequencing, mass spectrometry, and electron microscopy.</title>
        <authorList>
            <person name="Thomas J.A."/>
            <person name="Rolando M.R."/>
            <person name="Carroll C.A."/>
            <person name="Shen P.S."/>
            <person name="Belnap D.M."/>
            <person name="Weintraub S.T."/>
            <person name="Serwer P."/>
            <person name="Hardies S.C."/>
        </authorList>
    </citation>
    <scope>NUCLEOTIDE SEQUENCE</scope>
</reference>
<dbReference type="RefSeq" id="YP_001957128.1">
    <property type="nucleotide sequence ID" value="NC_010821.1"/>
</dbReference>
<keyword evidence="2" id="KW-1185">Reference proteome</keyword>
<proteinExistence type="predicted"/>
<protein>
    <submittedName>
        <fullName evidence="1">Uncharacterized protein</fullName>
    </submittedName>
</protein>
<name>B3FJR7_BP201</name>
<dbReference type="Proteomes" id="UP000002421">
    <property type="component" value="Segment"/>
</dbReference>
<dbReference type="KEGG" id="vg:6372525"/>
<sequence length="60" mass="7151">MPFLFWLYRKANNFIEWAVLWVIQEYDLYIVKAKGVQNIPSRCGIELTPVLFTQWNTNDG</sequence>
<dbReference type="EMBL" id="EU197055">
    <property type="protein sequence ID" value="ABY63232.1"/>
    <property type="molecule type" value="Genomic_DNA"/>
</dbReference>